<evidence type="ECO:0000313" key="2">
    <source>
        <dbReference type="EMBL" id="OGY89650.1"/>
    </source>
</evidence>
<evidence type="ECO:0008006" key="4">
    <source>
        <dbReference type="Google" id="ProtNLM"/>
    </source>
</evidence>
<gene>
    <name evidence="2" type="ORF">A2677_01440</name>
</gene>
<feature type="transmembrane region" description="Helical" evidence="1">
    <location>
        <begin position="12"/>
        <end position="39"/>
    </location>
</feature>
<dbReference type="AlphaFoldDB" id="A0A1G2BMU3"/>
<organism evidence="2 3">
    <name type="scientific">Candidatus Komeilibacteria bacterium RIFCSPHIGHO2_01_FULL_52_14</name>
    <dbReference type="NCBI Taxonomy" id="1798549"/>
    <lineage>
        <taxon>Bacteria</taxon>
        <taxon>Candidatus Komeiliibacteriota</taxon>
    </lineage>
</organism>
<dbReference type="Pfam" id="PF07963">
    <property type="entry name" value="N_methyl"/>
    <property type="match status" value="1"/>
</dbReference>
<evidence type="ECO:0000256" key="1">
    <source>
        <dbReference type="SAM" id="Phobius"/>
    </source>
</evidence>
<evidence type="ECO:0000313" key="3">
    <source>
        <dbReference type="Proteomes" id="UP000177817"/>
    </source>
</evidence>
<dbReference type="Proteomes" id="UP000177817">
    <property type="component" value="Unassembled WGS sequence"/>
</dbReference>
<sequence>MITMRKFSEKGFSIVEIVVALGIFSVLISGVTFLAVGSYSGFVGGGNSREVERFASEAVDALNIIKQRTWTLIDSNDGGAAVKVLKVSGDWTIQSGTETRGLFTRDIRIATVQRDSNGVIVTSDGTDDPSTKKATITISATGRTDYVTEAYLINWESYRMSQTDWGGSTGTNIWTSGSTGYSTTSDMDLPTSSGYLMLASSTAE</sequence>
<keyword evidence="1" id="KW-1133">Transmembrane helix</keyword>
<keyword evidence="1" id="KW-0812">Transmembrane</keyword>
<dbReference type="InterPro" id="IPR012902">
    <property type="entry name" value="N_methyl_site"/>
</dbReference>
<reference evidence="2 3" key="1">
    <citation type="journal article" date="2016" name="Nat. Commun.">
        <title>Thousands of microbial genomes shed light on interconnected biogeochemical processes in an aquifer system.</title>
        <authorList>
            <person name="Anantharaman K."/>
            <person name="Brown C.T."/>
            <person name="Hug L.A."/>
            <person name="Sharon I."/>
            <person name="Castelle C.J."/>
            <person name="Probst A.J."/>
            <person name="Thomas B.C."/>
            <person name="Singh A."/>
            <person name="Wilkins M.J."/>
            <person name="Karaoz U."/>
            <person name="Brodie E.L."/>
            <person name="Williams K.H."/>
            <person name="Hubbard S.S."/>
            <person name="Banfield J.F."/>
        </authorList>
    </citation>
    <scope>NUCLEOTIDE SEQUENCE [LARGE SCALE GENOMIC DNA]</scope>
</reference>
<proteinExistence type="predicted"/>
<comment type="caution">
    <text evidence="2">The sequence shown here is derived from an EMBL/GenBank/DDBJ whole genome shotgun (WGS) entry which is preliminary data.</text>
</comment>
<keyword evidence="1" id="KW-0472">Membrane</keyword>
<dbReference type="NCBIfam" id="TIGR02532">
    <property type="entry name" value="IV_pilin_GFxxxE"/>
    <property type="match status" value="1"/>
</dbReference>
<name>A0A1G2BMU3_9BACT</name>
<protein>
    <recommendedName>
        <fullName evidence="4">Prepilin-type N-terminal cleavage/methylation domain-containing protein</fullName>
    </recommendedName>
</protein>
<accession>A0A1G2BMU3</accession>
<dbReference type="EMBL" id="MHKK01000027">
    <property type="protein sequence ID" value="OGY89650.1"/>
    <property type="molecule type" value="Genomic_DNA"/>
</dbReference>